<dbReference type="Gene3D" id="3.40.220.10">
    <property type="entry name" value="Leucine Aminopeptidase, subunit E, domain 1"/>
    <property type="match status" value="1"/>
</dbReference>
<feature type="region of interest" description="Disordered" evidence="1">
    <location>
        <begin position="27"/>
        <end position="54"/>
    </location>
</feature>
<gene>
    <name evidence="3" type="ORF">AAE3_LOCUS2573</name>
</gene>
<dbReference type="EMBL" id="CACVBS010000029">
    <property type="protein sequence ID" value="CAA7260383.1"/>
    <property type="molecule type" value="Genomic_DNA"/>
</dbReference>
<evidence type="ECO:0000256" key="1">
    <source>
        <dbReference type="SAM" id="MobiDB-lite"/>
    </source>
</evidence>
<evidence type="ECO:0000313" key="4">
    <source>
        <dbReference type="Proteomes" id="UP000467700"/>
    </source>
</evidence>
<evidence type="ECO:0000259" key="2">
    <source>
        <dbReference type="Pfam" id="PF10021"/>
    </source>
</evidence>
<dbReference type="PANTHER" id="PTHR35596:SF1">
    <property type="entry name" value="MICROBIAL-TYPE PARG CATALYTIC DOMAIN-CONTAINING PROTEIN"/>
    <property type="match status" value="1"/>
</dbReference>
<dbReference type="AlphaFoldDB" id="A0A8S0WEX7"/>
<dbReference type="Proteomes" id="UP000467700">
    <property type="component" value="Unassembled WGS sequence"/>
</dbReference>
<protein>
    <recommendedName>
        <fullName evidence="2">Microbial-type PARG catalytic domain-containing protein</fullName>
    </recommendedName>
</protein>
<name>A0A8S0WEX7_CYCAE</name>
<accession>A0A8S0WEX7</accession>
<keyword evidence="4" id="KW-1185">Reference proteome</keyword>
<dbReference type="InterPro" id="IPR019261">
    <property type="entry name" value="PARG_cat_microbial"/>
</dbReference>
<dbReference type="OrthoDB" id="9985428at2759"/>
<proteinExistence type="predicted"/>
<sequence length="378" mass="41676">MFFTTKIPQISTKPLFRTLKTRLSAPLCSAAPMTKRSKGKQPKPSGSTRPSKGSLVDIAASTLEKITRGSYDINGHTYNAKLAIDDMNKRTAFYSADSNLAEWRSERQAHSEPEGAEADGASAKEGTVKIAVSECSMLAGARELSELVALEAEKEKDVEKRVGVLNFASAKNPGGGFLKGASAQEESIARSSTLYPSLLTPQAQQFYHSHRKDPKEGYYSHAMIYSPHVLLIRTDSGDWHSPVPVEMATSCAVNAGVVRRYLRQRQREGDESELDEAMKERMARVLYLFERHGVRNLVLGSFGTGVFRNRVELVAETWRELLVGEEARFGRSFDRVVFAILGRETFGTFQRIFSELEDATGAGGVRGGKESQEVGTKL</sequence>
<organism evidence="3 4">
    <name type="scientific">Cyclocybe aegerita</name>
    <name type="common">Black poplar mushroom</name>
    <name type="synonym">Agrocybe aegerita</name>
    <dbReference type="NCBI Taxonomy" id="1973307"/>
    <lineage>
        <taxon>Eukaryota</taxon>
        <taxon>Fungi</taxon>
        <taxon>Dikarya</taxon>
        <taxon>Basidiomycota</taxon>
        <taxon>Agaricomycotina</taxon>
        <taxon>Agaricomycetes</taxon>
        <taxon>Agaricomycetidae</taxon>
        <taxon>Agaricales</taxon>
        <taxon>Agaricineae</taxon>
        <taxon>Bolbitiaceae</taxon>
        <taxon>Cyclocybe</taxon>
    </lineage>
</organism>
<dbReference type="InterPro" id="IPR043472">
    <property type="entry name" value="Macro_dom-like"/>
</dbReference>
<dbReference type="NCBIfam" id="TIGR02452">
    <property type="entry name" value="TIGR02452 family protein"/>
    <property type="match status" value="1"/>
</dbReference>
<comment type="caution">
    <text evidence="3">The sequence shown here is derived from an EMBL/GenBank/DDBJ whole genome shotgun (WGS) entry which is preliminary data.</text>
</comment>
<dbReference type="Pfam" id="PF10021">
    <property type="entry name" value="PARG_cat_microb"/>
    <property type="match status" value="1"/>
</dbReference>
<evidence type="ECO:0000313" key="3">
    <source>
        <dbReference type="EMBL" id="CAA7260383.1"/>
    </source>
</evidence>
<feature type="domain" description="Microbial-type PARG catalytic" evidence="2">
    <location>
        <begin position="59"/>
        <end position="233"/>
    </location>
</feature>
<reference evidence="3 4" key="1">
    <citation type="submission" date="2020-01" db="EMBL/GenBank/DDBJ databases">
        <authorList>
            <person name="Gupta K D."/>
        </authorList>
    </citation>
    <scope>NUCLEOTIDE SEQUENCE [LARGE SCALE GENOMIC DNA]</scope>
</reference>
<feature type="region of interest" description="Disordered" evidence="1">
    <location>
        <begin position="104"/>
        <end position="123"/>
    </location>
</feature>
<dbReference type="PANTHER" id="PTHR35596">
    <property type="entry name" value="DUF2263 DOMAIN-CONTAINING PROTEIN"/>
    <property type="match status" value="1"/>
</dbReference>
<feature type="compositionally biased region" description="Basic and acidic residues" evidence="1">
    <location>
        <begin position="104"/>
        <end position="113"/>
    </location>
</feature>
<dbReference type="SUPFAM" id="SSF52949">
    <property type="entry name" value="Macro domain-like"/>
    <property type="match status" value="1"/>
</dbReference>
<dbReference type="InterPro" id="IPR012664">
    <property type="entry name" value="CHP02452"/>
</dbReference>